<accession>A0AAW2IBE5</accession>
<feature type="coiled-coil region" evidence="1">
    <location>
        <begin position="825"/>
        <end position="852"/>
    </location>
</feature>
<feature type="region of interest" description="Disordered" evidence="2">
    <location>
        <begin position="1318"/>
        <end position="1346"/>
    </location>
</feature>
<keyword evidence="3" id="KW-0472">Membrane</keyword>
<keyword evidence="3" id="KW-0812">Transmembrane</keyword>
<feature type="compositionally biased region" description="Basic and acidic residues" evidence="2">
    <location>
        <begin position="1318"/>
        <end position="1329"/>
    </location>
</feature>
<feature type="region of interest" description="Disordered" evidence="2">
    <location>
        <begin position="917"/>
        <end position="965"/>
    </location>
</feature>
<evidence type="ECO:0000256" key="2">
    <source>
        <dbReference type="SAM" id="MobiDB-lite"/>
    </source>
</evidence>
<evidence type="ECO:0000256" key="3">
    <source>
        <dbReference type="SAM" id="Phobius"/>
    </source>
</evidence>
<feature type="region of interest" description="Disordered" evidence="2">
    <location>
        <begin position="980"/>
        <end position="1011"/>
    </location>
</feature>
<evidence type="ECO:0000256" key="1">
    <source>
        <dbReference type="SAM" id="Coils"/>
    </source>
</evidence>
<keyword evidence="3" id="KW-1133">Transmembrane helix</keyword>
<feature type="coiled-coil region" evidence="1">
    <location>
        <begin position="606"/>
        <end position="756"/>
    </location>
</feature>
<reference evidence="4" key="1">
    <citation type="journal article" date="2024" name="Gigascience">
        <title>Chromosome-level genome of the poultry shaft louse Menopon gallinae provides insight into the host-switching and adaptive evolution of parasitic lice.</title>
        <authorList>
            <person name="Xu Y."/>
            <person name="Ma L."/>
            <person name="Liu S."/>
            <person name="Liang Y."/>
            <person name="Liu Q."/>
            <person name="He Z."/>
            <person name="Tian L."/>
            <person name="Duan Y."/>
            <person name="Cai W."/>
            <person name="Li H."/>
            <person name="Song F."/>
        </authorList>
    </citation>
    <scope>NUCLEOTIDE SEQUENCE</scope>
    <source>
        <strain evidence="4">Cailab_2023a</strain>
    </source>
</reference>
<protein>
    <submittedName>
        <fullName evidence="4">Uncharacterized protein</fullName>
    </submittedName>
</protein>
<feature type="coiled-coil region" evidence="1">
    <location>
        <begin position="1044"/>
        <end position="1179"/>
    </location>
</feature>
<feature type="coiled-coil region" evidence="1">
    <location>
        <begin position="195"/>
        <end position="352"/>
    </location>
</feature>
<evidence type="ECO:0000313" key="4">
    <source>
        <dbReference type="EMBL" id="KAL0279003.1"/>
    </source>
</evidence>
<name>A0AAW2IBE5_9NEOP</name>
<keyword evidence="1" id="KW-0175">Coiled coil</keyword>
<feature type="compositionally biased region" description="Low complexity" evidence="2">
    <location>
        <begin position="989"/>
        <end position="1002"/>
    </location>
</feature>
<sequence>MDCKIWKETVISWMNSLDLFDSDIKEVTPKAVEEILKLVHAGPDGNILNFIRANFPSYAINYLTLDTATDRDILCTCTLLLMYVCFSTKSDLESIRQKMCNKLDNTAQENITEFLTNLHEQGDVFSCSQKMIIEEILKFSQRHSLSNTAYGDGFGTPVKSCGTPGSCNSPLLEFLQTPKRKLETKNRRTFGSYNNSEQLKKIKELTDQLVEEELEKASLQEKLKWHEMACNEHEKKLNMKIKELEQIKADWQQDIVVNEEEIKKFQNIVEKDAEEKEKLSKELNYLEKYVSSLENDLSNVTSEKKSLEEKLRLALNKVDEHEANVRQLTGVVAELQDVVKVQEEDLQTFRESDVTLFDSTFTESRMDETLDTSVTTPENMGIVIDMLLKERTAENETLKQAIETIKSDKECLANEINVLKSQLSAMESEKRQLQDLNKNLVGKIDGFVKTCKDIQNMQNKLIKMTKDAYDANGDTVNAIRKTETSIDMSLKDGNKIKHQENPAAPPALNEIDSKELHVIYDSSKDLADSVSQMSFDDYDTSHLETIMESLNESEDGSSQCESVVTNIENKAGPEEFQMEELSLEIITAKKSLVSFLKASMKNFEVLKIKENLLDEMSKQHEQLENRVTSLTELNARLTKEILKSSNISHIDSKYREQELESLRLEVESLKKASDLLKEKLADLGKTNETLMNKKKECMEELALLREKNKVLNNDLQNKVMLQLKQQNSCLGFIRNKQETELELEKSLKLKEEVDKRFLELRKMIARENNTALEIMLNVTEQKFYVTSQNLLHATYSILKWCAKIMQHQCFLIGQDENCTENTLSEESLRKEQEEHRERLKQILTDLNGLSEDFNSIEMKCGEATNLSDSLKVIPAVNKTFEIINVDDENINDKTFSIKREISEMKLAKDSNATWVISPPSKQVRKVENPAESQPKKKPTQGESWVITMSPPDKPAQNNKNDDVVRKKSSYFSTASDIEYSPTTKPEVTKSSSAVSFKSASGSIDLSEETTETEAMVSLTDIKSEQVDEKCTERCCEENDCPELRQSLQNQIRDLQKQLLTAMKENDLLRQQIAEHDEQRKREKETFEKRHEVARQSITAKYESQLEHLKSEMKSLYNRELAKHKSEQTHVNYELREQNKIYKEHVDELRNQLWSLGEKLLQEQKLKRDLERTVEEMKKKLTVVAYTELESRSSHDSDYVRKKERMLEDNFPQTYKQFGTSSLATMPTEDEDEIFDNRCLEDMKAGICKVEGPEGRLTELQYRNSLCLPHLKSSYPAETQFHNPKLYKENDLKYGGLNFGHESQSLTDSDHSMTRSLLPEEKVKKKDQPSYKKPGPPTPSKNGGRLSIQSGEFYLTPKRPPLRDANDLGDRKATPGRFRALFTTKSGKQDISSKDEVRRWTKYIFLFSMLFLLFGLGSYSFLNQLVLILLF</sequence>
<proteinExistence type="predicted"/>
<feature type="coiled-coil region" evidence="1">
    <location>
        <begin position="388"/>
        <end position="443"/>
    </location>
</feature>
<dbReference type="EMBL" id="JARGDH010000001">
    <property type="protein sequence ID" value="KAL0279003.1"/>
    <property type="molecule type" value="Genomic_DNA"/>
</dbReference>
<gene>
    <name evidence="4" type="ORF">PYX00_000653</name>
</gene>
<comment type="caution">
    <text evidence="4">The sequence shown here is derived from an EMBL/GenBank/DDBJ whole genome shotgun (WGS) entry which is preliminary data.</text>
</comment>
<organism evidence="4">
    <name type="scientific">Menopon gallinae</name>
    <name type="common">poultry shaft louse</name>
    <dbReference type="NCBI Taxonomy" id="328185"/>
    <lineage>
        <taxon>Eukaryota</taxon>
        <taxon>Metazoa</taxon>
        <taxon>Ecdysozoa</taxon>
        <taxon>Arthropoda</taxon>
        <taxon>Hexapoda</taxon>
        <taxon>Insecta</taxon>
        <taxon>Pterygota</taxon>
        <taxon>Neoptera</taxon>
        <taxon>Paraneoptera</taxon>
        <taxon>Psocodea</taxon>
        <taxon>Troctomorpha</taxon>
        <taxon>Phthiraptera</taxon>
        <taxon>Amblycera</taxon>
        <taxon>Menoponidae</taxon>
        <taxon>Menopon</taxon>
    </lineage>
</organism>
<feature type="transmembrane region" description="Helical" evidence="3">
    <location>
        <begin position="1402"/>
        <end position="1429"/>
    </location>
</feature>